<feature type="transmembrane region" description="Helical" evidence="1">
    <location>
        <begin position="21"/>
        <end position="42"/>
    </location>
</feature>
<sequence>MDEDFQKIRERKRRAASGSGRIGVLNLALLFAVAAIALSLVLTPMLSDGIGKKHMAFQPPEVDSMSTGSIPVERDASGKRYTIRRSILQSTPGSVCIIDHVGGDSC</sequence>
<protein>
    <submittedName>
        <fullName evidence="2">Uncharacterized protein</fullName>
    </submittedName>
</protein>
<dbReference type="Proteomes" id="UP001235269">
    <property type="component" value="Unassembled WGS sequence"/>
</dbReference>
<gene>
    <name evidence="2" type="ORF">QO005_002857</name>
</gene>
<evidence type="ECO:0000313" key="2">
    <source>
        <dbReference type="EMBL" id="MDQ0456515.1"/>
    </source>
</evidence>
<keyword evidence="1" id="KW-0472">Membrane</keyword>
<name>A0ABU0IGI0_9HYPH</name>
<proteinExistence type="predicted"/>
<evidence type="ECO:0000256" key="1">
    <source>
        <dbReference type="SAM" id="Phobius"/>
    </source>
</evidence>
<keyword evidence="1" id="KW-1133">Transmembrane helix</keyword>
<accession>A0ABU0IGI0</accession>
<dbReference type="EMBL" id="JAUSWH010000009">
    <property type="protein sequence ID" value="MDQ0456515.1"/>
    <property type="molecule type" value="Genomic_DNA"/>
</dbReference>
<evidence type="ECO:0000313" key="3">
    <source>
        <dbReference type="Proteomes" id="UP001235269"/>
    </source>
</evidence>
<dbReference type="RefSeq" id="WP_307158882.1">
    <property type="nucleotide sequence ID" value="NZ_JAUSWH010000009.1"/>
</dbReference>
<keyword evidence="1" id="KW-0812">Transmembrane</keyword>
<comment type="caution">
    <text evidence="2">The sequence shown here is derived from an EMBL/GenBank/DDBJ whole genome shotgun (WGS) entry which is preliminary data.</text>
</comment>
<reference evidence="2 3" key="1">
    <citation type="submission" date="2023-07" db="EMBL/GenBank/DDBJ databases">
        <title>Genomic Encyclopedia of Type Strains, Phase IV (KMG-IV): sequencing the most valuable type-strain genomes for metagenomic binning, comparative biology and taxonomic classification.</title>
        <authorList>
            <person name="Goeker M."/>
        </authorList>
    </citation>
    <scope>NUCLEOTIDE SEQUENCE [LARGE SCALE GENOMIC DNA]</scope>
    <source>
        <strain evidence="2 3">DSM 100301</strain>
    </source>
</reference>
<organism evidence="2 3">
    <name type="scientific">Rhizobium paknamense</name>
    <dbReference type="NCBI Taxonomy" id="1206817"/>
    <lineage>
        <taxon>Bacteria</taxon>
        <taxon>Pseudomonadati</taxon>
        <taxon>Pseudomonadota</taxon>
        <taxon>Alphaproteobacteria</taxon>
        <taxon>Hyphomicrobiales</taxon>
        <taxon>Rhizobiaceae</taxon>
        <taxon>Rhizobium/Agrobacterium group</taxon>
        <taxon>Rhizobium</taxon>
    </lineage>
</organism>
<keyword evidence="3" id="KW-1185">Reference proteome</keyword>